<proteinExistence type="predicted"/>
<accession>A0A1D3D269</accession>
<organism evidence="2 3">
    <name type="scientific">Cyclospora cayetanensis</name>
    <dbReference type="NCBI Taxonomy" id="88456"/>
    <lineage>
        <taxon>Eukaryota</taxon>
        <taxon>Sar</taxon>
        <taxon>Alveolata</taxon>
        <taxon>Apicomplexa</taxon>
        <taxon>Conoidasida</taxon>
        <taxon>Coccidia</taxon>
        <taxon>Eucoccidiorida</taxon>
        <taxon>Eimeriorina</taxon>
        <taxon>Eimeriidae</taxon>
        <taxon>Cyclospora</taxon>
    </lineage>
</organism>
<feature type="compositionally biased region" description="Polar residues" evidence="1">
    <location>
        <begin position="163"/>
        <end position="180"/>
    </location>
</feature>
<reference evidence="2 3" key="1">
    <citation type="journal article" date="2016" name="BMC Genomics">
        <title>Comparative genomics reveals Cyclospora cayetanensis possesses coccidia-like metabolism and invasion components but unique surface antigens.</title>
        <authorList>
            <person name="Liu S."/>
            <person name="Wang L."/>
            <person name="Zheng H."/>
            <person name="Xu Z."/>
            <person name="Roellig D.M."/>
            <person name="Li N."/>
            <person name="Frace M.A."/>
            <person name="Tang K."/>
            <person name="Arrowood M.J."/>
            <person name="Moss D.M."/>
            <person name="Zhang L."/>
            <person name="Feng Y."/>
            <person name="Xiao L."/>
        </authorList>
    </citation>
    <scope>NUCLEOTIDE SEQUENCE [LARGE SCALE GENOMIC DNA]</scope>
    <source>
        <strain evidence="2 3">CHN_HEN01</strain>
    </source>
</reference>
<evidence type="ECO:0000256" key="1">
    <source>
        <dbReference type="SAM" id="MobiDB-lite"/>
    </source>
</evidence>
<dbReference type="AlphaFoldDB" id="A0A1D3D269"/>
<dbReference type="EMBL" id="JROU02001060">
    <property type="protein sequence ID" value="OEH77548.1"/>
    <property type="molecule type" value="Genomic_DNA"/>
</dbReference>
<comment type="caution">
    <text evidence="2">The sequence shown here is derived from an EMBL/GenBank/DDBJ whole genome shotgun (WGS) entry which is preliminary data.</text>
</comment>
<dbReference type="VEuPathDB" id="ToxoDB:cyc_02614"/>
<protein>
    <submittedName>
        <fullName evidence="2">Uncharacterized protein</fullName>
    </submittedName>
</protein>
<dbReference type="Proteomes" id="UP000095192">
    <property type="component" value="Unassembled WGS sequence"/>
</dbReference>
<sequence>MRTAAARRRTAGPTPGQPQRHEYQKTRPAARRLRVTRRAVSYAAASAKARALPSKGSAVAASKLAAVEAKNFRSCNKSFPEQSQKCWHCFECEQGASSSGGQRKNYVVLRWLLWLPLQLVPSPVTRYGKKQLASLLLPSAAAAVAAVAASSTDSSGAVAATPRSETSLHSAAESPNSLRCSQGAPPEKAATPRDGGGIFGWIARTFWAS</sequence>
<feature type="compositionally biased region" description="Basic residues" evidence="1">
    <location>
        <begin position="1"/>
        <end position="10"/>
    </location>
</feature>
<name>A0A1D3D269_9EIME</name>
<dbReference type="VEuPathDB" id="ToxoDB:LOC34619448"/>
<keyword evidence="3" id="KW-1185">Reference proteome</keyword>
<evidence type="ECO:0000313" key="3">
    <source>
        <dbReference type="Proteomes" id="UP000095192"/>
    </source>
</evidence>
<feature type="region of interest" description="Disordered" evidence="1">
    <location>
        <begin position="1"/>
        <end position="29"/>
    </location>
</feature>
<gene>
    <name evidence="2" type="ORF">cyc_02614</name>
</gene>
<evidence type="ECO:0000313" key="2">
    <source>
        <dbReference type="EMBL" id="OEH77548.1"/>
    </source>
</evidence>
<dbReference type="InParanoid" id="A0A1D3D269"/>
<feature type="region of interest" description="Disordered" evidence="1">
    <location>
        <begin position="155"/>
        <end position="196"/>
    </location>
</feature>